<keyword evidence="5" id="KW-1185">Reference proteome</keyword>
<dbReference type="InterPro" id="IPR036047">
    <property type="entry name" value="F-box-like_dom_sf"/>
</dbReference>
<gene>
    <name evidence="4" type="ORF">KI387_026086</name>
</gene>
<dbReference type="CDD" id="cd22152">
    <property type="entry name" value="F-box_AtAFR-like"/>
    <property type="match status" value="1"/>
</dbReference>
<proteinExistence type="predicted"/>
<dbReference type="PANTHER" id="PTHR46344:SF27">
    <property type="entry name" value="KELCH REPEAT SUPERFAMILY PROTEIN"/>
    <property type="match status" value="1"/>
</dbReference>
<dbReference type="SUPFAM" id="SSF117281">
    <property type="entry name" value="Kelch motif"/>
    <property type="match status" value="1"/>
</dbReference>
<feature type="domain" description="F-box" evidence="3">
    <location>
        <begin position="8"/>
        <end position="48"/>
    </location>
</feature>
<dbReference type="EMBL" id="JAHRHJ020000006">
    <property type="protein sequence ID" value="KAH9311051.1"/>
    <property type="molecule type" value="Genomic_DNA"/>
</dbReference>
<dbReference type="AlphaFoldDB" id="A0AA38FV55"/>
<accession>A0AA38FV55</accession>
<dbReference type="PANTHER" id="PTHR46344">
    <property type="entry name" value="OS02G0202900 PROTEIN"/>
    <property type="match status" value="1"/>
</dbReference>
<dbReference type="SUPFAM" id="SSF81383">
    <property type="entry name" value="F-box domain"/>
    <property type="match status" value="1"/>
</dbReference>
<dbReference type="InterPro" id="IPR015915">
    <property type="entry name" value="Kelch-typ_b-propeller"/>
</dbReference>
<evidence type="ECO:0000313" key="4">
    <source>
        <dbReference type="EMBL" id="KAH9311051.1"/>
    </source>
</evidence>
<name>A0AA38FV55_TAXCH</name>
<dbReference type="OMA" id="STHIERH"/>
<reference evidence="4 5" key="1">
    <citation type="journal article" date="2021" name="Nat. Plants">
        <title>The Taxus genome provides insights into paclitaxel biosynthesis.</title>
        <authorList>
            <person name="Xiong X."/>
            <person name="Gou J."/>
            <person name="Liao Q."/>
            <person name="Li Y."/>
            <person name="Zhou Q."/>
            <person name="Bi G."/>
            <person name="Li C."/>
            <person name="Du R."/>
            <person name="Wang X."/>
            <person name="Sun T."/>
            <person name="Guo L."/>
            <person name="Liang H."/>
            <person name="Lu P."/>
            <person name="Wu Y."/>
            <person name="Zhang Z."/>
            <person name="Ro D.K."/>
            <person name="Shang Y."/>
            <person name="Huang S."/>
            <person name="Yan J."/>
        </authorList>
    </citation>
    <scope>NUCLEOTIDE SEQUENCE [LARGE SCALE GENOMIC DNA]</scope>
    <source>
        <strain evidence="4">Ta-2019</strain>
    </source>
</reference>
<keyword evidence="1" id="KW-0880">Kelch repeat</keyword>
<dbReference type="Gene3D" id="2.120.10.80">
    <property type="entry name" value="Kelch-type beta propeller"/>
    <property type="match status" value="1"/>
</dbReference>
<dbReference type="Proteomes" id="UP000824469">
    <property type="component" value="Unassembled WGS sequence"/>
</dbReference>
<keyword evidence="2" id="KW-0677">Repeat</keyword>
<evidence type="ECO:0000259" key="3">
    <source>
        <dbReference type="SMART" id="SM00256"/>
    </source>
</evidence>
<evidence type="ECO:0000256" key="2">
    <source>
        <dbReference type="ARBA" id="ARBA00022737"/>
    </source>
</evidence>
<dbReference type="SMART" id="SM00256">
    <property type="entry name" value="FBOX"/>
    <property type="match status" value="1"/>
</dbReference>
<dbReference type="Pfam" id="PF00646">
    <property type="entry name" value="F-box"/>
    <property type="match status" value="1"/>
</dbReference>
<organism evidence="4 5">
    <name type="scientific">Taxus chinensis</name>
    <name type="common">Chinese yew</name>
    <name type="synonym">Taxus wallichiana var. chinensis</name>
    <dbReference type="NCBI Taxonomy" id="29808"/>
    <lineage>
        <taxon>Eukaryota</taxon>
        <taxon>Viridiplantae</taxon>
        <taxon>Streptophyta</taxon>
        <taxon>Embryophyta</taxon>
        <taxon>Tracheophyta</taxon>
        <taxon>Spermatophyta</taxon>
        <taxon>Pinopsida</taxon>
        <taxon>Pinidae</taxon>
        <taxon>Conifers II</taxon>
        <taxon>Cupressales</taxon>
        <taxon>Taxaceae</taxon>
        <taxon>Taxus</taxon>
    </lineage>
</organism>
<dbReference type="InterPro" id="IPR001810">
    <property type="entry name" value="F-box_dom"/>
</dbReference>
<protein>
    <recommendedName>
        <fullName evidence="3">F-box domain-containing protein</fullName>
    </recommendedName>
</protein>
<evidence type="ECO:0000313" key="5">
    <source>
        <dbReference type="Proteomes" id="UP000824469"/>
    </source>
</evidence>
<evidence type="ECO:0000256" key="1">
    <source>
        <dbReference type="ARBA" id="ARBA00022441"/>
    </source>
</evidence>
<sequence length="272" mass="30852">MERLFPSLPDEVGIQCLLRIPYKYHQKLRKVCKSWEAALNSPEFYPERKRLKTCDEYIFLVTKINHPIVCKGFELSVYNPVEDKWGVRLSSIPGRAGLPVPVAVNQKLFMIGRSDHRKTVAELPNHRYLCACSASPDGRGLIYIAGGGLISAPGRGTFDRGAEVYHAEKNRWEALPDMNRSMGYWKGAFADGKFYVESTHIERHLEVFDTKTQVWSSLGWTDAWSSRCVVSAFGKLYSFKREGVMEYDCNKDVWRLLGPLPSSVAAIHCGKV</sequence>
<comment type="caution">
    <text evidence="4">The sequence shown here is derived from an EMBL/GenBank/DDBJ whole genome shotgun (WGS) entry which is preliminary data.</text>
</comment>